<dbReference type="GO" id="GO:0046872">
    <property type="term" value="F:metal ion binding"/>
    <property type="evidence" value="ECO:0007669"/>
    <property type="project" value="InterPro"/>
</dbReference>
<evidence type="ECO:0000259" key="2">
    <source>
        <dbReference type="Pfam" id="PF00675"/>
    </source>
</evidence>
<protein>
    <recommendedName>
        <fullName evidence="6">Peptidase M16</fullName>
    </recommendedName>
</protein>
<dbReference type="InterPro" id="IPR011765">
    <property type="entry name" value="Pept_M16_N"/>
</dbReference>
<evidence type="ECO:0000256" key="1">
    <source>
        <dbReference type="ARBA" id="ARBA00007261"/>
    </source>
</evidence>
<organism evidence="4 5">
    <name type="scientific">Candidatus Roizmanbacteria bacterium CG2_30_33_16</name>
    <dbReference type="NCBI Taxonomy" id="1805340"/>
    <lineage>
        <taxon>Bacteria</taxon>
        <taxon>Candidatus Roizmaniibacteriota</taxon>
    </lineage>
</organism>
<evidence type="ECO:0000313" key="5">
    <source>
        <dbReference type="Proteomes" id="UP000183758"/>
    </source>
</evidence>
<accession>A0A1J5HE88</accession>
<reference evidence="4 5" key="1">
    <citation type="journal article" date="2016" name="Environ. Microbiol.">
        <title>Genomic resolution of a cold subsurface aquifer community provides metabolic insights for novel microbes adapted to high CO concentrations.</title>
        <authorList>
            <person name="Probst A.J."/>
            <person name="Castelle C.J."/>
            <person name="Singh A."/>
            <person name="Brown C.T."/>
            <person name="Anantharaman K."/>
            <person name="Sharon I."/>
            <person name="Hug L.A."/>
            <person name="Burstein D."/>
            <person name="Emerson J.B."/>
            <person name="Thomas B.C."/>
            <person name="Banfield J.F."/>
        </authorList>
    </citation>
    <scope>NUCLEOTIDE SEQUENCE [LARGE SCALE GENOMIC DNA]</scope>
    <source>
        <strain evidence="4">CG2_30_33_16</strain>
    </source>
</reference>
<dbReference type="Pfam" id="PF05193">
    <property type="entry name" value="Peptidase_M16_C"/>
    <property type="match status" value="1"/>
</dbReference>
<evidence type="ECO:0008006" key="6">
    <source>
        <dbReference type="Google" id="ProtNLM"/>
    </source>
</evidence>
<dbReference type="Gene3D" id="3.30.830.10">
    <property type="entry name" value="Metalloenzyme, LuxS/M16 peptidase-like"/>
    <property type="match status" value="2"/>
</dbReference>
<proteinExistence type="inferred from homology"/>
<evidence type="ECO:0000313" key="4">
    <source>
        <dbReference type="EMBL" id="OIP82868.1"/>
    </source>
</evidence>
<dbReference type="EMBL" id="MNZM01000101">
    <property type="protein sequence ID" value="OIP82868.1"/>
    <property type="molecule type" value="Genomic_DNA"/>
</dbReference>
<dbReference type="PANTHER" id="PTHR11851:SF49">
    <property type="entry name" value="MITOCHONDRIAL-PROCESSING PEPTIDASE SUBUNIT ALPHA"/>
    <property type="match status" value="1"/>
</dbReference>
<dbReference type="InterPro" id="IPR050361">
    <property type="entry name" value="MPP/UQCRC_Complex"/>
</dbReference>
<comment type="similarity">
    <text evidence="1">Belongs to the peptidase M16 family.</text>
</comment>
<dbReference type="PANTHER" id="PTHR11851">
    <property type="entry name" value="METALLOPROTEASE"/>
    <property type="match status" value="1"/>
</dbReference>
<name>A0A1J5HE88_9BACT</name>
<dbReference type="Proteomes" id="UP000183758">
    <property type="component" value="Unassembled WGS sequence"/>
</dbReference>
<sequence>MQTQFFTLKNGLRVMLIDTNTFPTITTLLLVGAGSRYENADNNGISHFLEHMFYKGSKKYPNPEIISQIIEGMGGYWNAFTSKDYTGYYIKASTDHFPKMIDMIFDLLLNSLFDPHEIEKEKGVICEEINMYEDMPQRRISDIFDNVMFAGNPLGYDIAGSKKTVVSFNRNTFVDYKNQLYHPNNAVLIIAGGLSKNLKFEISNLKYYTEIIEAKFGEWEKEDNYKFITVKGSFTKPRVYVHNKKTEQAHFCFGYPTFKIDDKRKPALKILATVLGGGASSRLFQEVREKRGLCYYIRTGLEQYHDIGSIVTQAGVAKDVEKVKDAVQATQKEHSKIAQGNISDTDIARSKEMLKGRLLLSLEDSFNIAHFYGIKQLHENSVESPEDRIKQIEKVTKQEIVALAKELFAPEKMVFTIIGPFESKDINIDI</sequence>
<dbReference type="SUPFAM" id="SSF63411">
    <property type="entry name" value="LuxS/MPP-like metallohydrolase"/>
    <property type="match status" value="2"/>
</dbReference>
<feature type="domain" description="Peptidase M16 C-terminal" evidence="3">
    <location>
        <begin position="167"/>
        <end position="354"/>
    </location>
</feature>
<gene>
    <name evidence="4" type="ORF">AUK04_04005</name>
</gene>
<feature type="domain" description="Peptidase M16 N-terminal" evidence="2">
    <location>
        <begin position="13"/>
        <end position="160"/>
    </location>
</feature>
<dbReference type="Pfam" id="PF00675">
    <property type="entry name" value="Peptidase_M16"/>
    <property type="match status" value="1"/>
</dbReference>
<dbReference type="InterPro" id="IPR011249">
    <property type="entry name" value="Metalloenz_LuxS/M16"/>
</dbReference>
<dbReference type="AlphaFoldDB" id="A0A1J5HE88"/>
<dbReference type="InterPro" id="IPR007863">
    <property type="entry name" value="Peptidase_M16_C"/>
</dbReference>
<evidence type="ECO:0000259" key="3">
    <source>
        <dbReference type="Pfam" id="PF05193"/>
    </source>
</evidence>
<comment type="caution">
    <text evidence="4">The sequence shown here is derived from an EMBL/GenBank/DDBJ whole genome shotgun (WGS) entry which is preliminary data.</text>
</comment>